<dbReference type="SMART" id="SM00246">
    <property type="entry name" value="WH2"/>
    <property type="match status" value="2"/>
</dbReference>
<feature type="domain" description="WH2" evidence="1">
    <location>
        <begin position="30"/>
        <end position="47"/>
    </location>
</feature>
<evidence type="ECO:0000259" key="1">
    <source>
        <dbReference type="PROSITE" id="PS51082"/>
    </source>
</evidence>
<protein>
    <submittedName>
        <fullName evidence="2">WH2 domain-containing protein</fullName>
    </submittedName>
</protein>
<accession>A0A0M3JKV5</accession>
<dbReference type="WBParaSite" id="ASIM_0000828101-mRNA-1">
    <property type="protein sequence ID" value="ASIM_0000828101-mRNA-1"/>
    <property type="gene ID" value="ASIM_0000828101"/>
</dbReference>
<dbReference type="Pfam" id="PF02205">
    <property type="entry name" value="WH2"/>
    <property type="match status" value="1"/>
</dbReference>
<reference evidence="2" key="1">
    <citation type="submission" date="2017-02" db="UniProtKB">
        <authorList>
            <consortium name="WormBaseParasite"/>
        </authorList>
    </citation>
    <scope>IDENTIFICATION</scope>
</reference>
<proteinExistence type="predicted"/>
<organism evidence="2">
    <name type="scientific">Anisakis simplex</name>
    <name type="common">Herring worm</name>
    <dbReference type="NCBI Taxonomy" id="6269"/>
    <lineage>
        <taxon>Eukaryota</taxon>
        <taxon>Metazoa</taxon>
        <taxon>Ecdysozoa</taxon>
        <taxon>Nematoda</taxon>
        <taxon>Chromadorea</taxon>
        <taxon>Rhabditida</taxon>
        <taxon>Spirurina</taxon>
        <taxon>Ascaridomorpha</taxon>
        <taxon>Ascaridoidea</taxon>
        <taxon>Anisakidae</taxon>
        <taxon>Anisakis</taxon>
        <taxon>Anisakis simplex complex</taxon>
    </lineage>
</organism>
<dbReference type="AlphaFoldDB" id="A0A0M3JKV5"/>
<name>A0A0M3JKV5_ANISI</name>
<dbReference type="GO" id="GO:0003779">
    <property type="term" value="F:actin binding"/>
    <property type="evidence" value="ECO:0007669"/>
    <property type="project" value="InterPro"/>
</dbReference>
<sequence>LSEIHAGIALKPVNAHTHNADHSGSTGGGTHDDVLAQIRQGTNLKPVREFLFVCFFFLKM</sequence>
<dbReference type="InterPro" id="IPR003124">
    <property type="entry name" value="WH2_dom"/>
</dbReference>
<evidence type="ECO:0000313" key="2">
    <source>
        <dbReference type="WBParaSite" id="ASIM_0000828101-mRNA-1"/>
    </source>
</evidence>
<dbReference type="PROSITE" id="PS51082">
    <property type="entry name" value="WH2"/>
    <property type="match status" value="1"/>
</dbReference>